<name>A0A080ZBA8_PHYNI</name>
<dbReference type="Proteomes" id="UP000028582">
    <property type="component" value="Unassembled WGS sequence"/>
</dbReference>
<reference evidence="3 4" key="1">
    <citation type="submission" date="2013-11" db="EMBL/GenBank/DDBJ databases">
        <title>The Genome Sequence of Phytophthora parasitica P1976.</title>
        <authorList>
            <consortium name="The Broad Institute Genomics Platform"/>
            <person name="Russ C."/>
            <person name="Tyler B."/>
            <person name="Panabieres F."/>
            <person name="Shan W."/>
            <person name="Tripathy S."/>
            <person name="Grunwald N."/>
            <person name="Machado M."/>
            <person name="Johnson C.S."/>
            <person name="Walker B."/>
            <person name="Young S."/>
            <person name="Zeng Q."/>
            <person name="Gargeya S."/>
            <person name="Fitzgerald M."/>
            <person name="Haas B."/>
            <person name="Abouelleil A."/>
            <person name="Allen A.W."/>
            <person name="Alvarado L."/>
            <person name="Arachchi H.M."/>
            <person name="Berlin A.M."/>
            <person name="Chapman S.B."/>
            <person name="Gainer-Dewar J."/>
            <person name="Goldberg J."/>
            <person name="Griggs A."/>
            <person name="Gujja S."/>
            <person name="Hansen M."/>
            <person name="Howarth C."/>
            <person name="Imamovic A."/>
            <person name="Ireland A."/>
            <person name="Larimer J."/>
            <person name="McCowan C."/>
            <person name="Murphy C."/>
            <person name="Pearson M."/>
            <person name="Poon T.W."/>
            <person name="Priest M."/>
            <person name="Roberts A."/>
            <person name="Saif S."/>
            <person name="Shea T."/>
            <person name="Sisk P."/>
            <person name="Sykes S."/>
            <person name="Wortman J."/>
            <person name="Nusbaum C."/>
            <person name="Birren B."/>
        </authorList>
    </citation>
    <scope>NUCLEOTIDE SEQUENCE [LARGE SCALE GENOMIC DNA]</scope>
    <source>
        <strain evidence="3 4">P1976</strain>
    </source>
</reference>
<gene>
    <name evidence="3" type="ORF">F444_18462</name>
</gene>
<accession>A0A080ZBA8</accession>
<evidence type="ECO:0000313" key="3">
    <source>
        <dbReference type="EMBL" id="ETO63919.1"/>
    </source>
</evidence>
<keyword evidence="1" id="KW-0175">Coiled coil</keyword>
<organism evidence="3 4">
    <name type="scientific">Phytophthora nicotianae P1976</name>
    <dbReference type="NCBI Taxonomy" id="1317066"/>
    <lineage>
        <taxon>Eukaryota</taxon>
        <taxon>Sar</taxon>
        <taxon>Stramenopiles</taxon>
        <taxon>Oomycota</taxon>
        <taxon>Peronosporomycetes</taxon>
        <taxon>Peronosporales</taxon>
        <taxon>Peronosporaceae</taxon>
        <taxon>Phytophthora</taxon>
    </lineage>
</organism>
<evidence type="ECO:0000313" key="4">
    <source>
        <dbReference type="Proteomes" id="UP000028582"/>
    </source>
</evidence>
<dbReference type="AlphaFoldDB" id="A0A080ZBA8"/>
<feature type="region of interest" description="Disordered" evidence="2">
    <location>
        <begin position="1"/>
        <end position="22"/>
    </location>
</feature>
<feature type="coiled-coil region" evidence="1">
    <location>
        <begin position="24"/>
        <end position="65"/>
    </location>
</feature>
<comment type="caution">
    <text evidence="3">The sequence shown here is derived from an EMBL/GenBank/DDBJ whole genome shotgun (WGS) entry which is preliminary data.</text>
</comment>
<dbReference type="OrthoDB" id="166524at2759"/>
<proteinExistence type="predicted"/>
<evidence type="ECO:0000256" key="2">
    <source>
        <dbReference type="SAM" id="MobiDB-lite"/>
    </source>
</evidence>
<evidence type="ECO:0000256" key="1">
    <source>
        <dbReference type="SAM" id="Coils"/>
    </source>
</evidence>
<sequence>MGVNYQRSPSRDDKPHPKKRIPTYKVRKAEARALEEEVQTLHKQLAALQDAKDHANINLITAKNRILREWLRTHGMAVASTSAMIFDHLSSQPENPIKAHIHLPKQWAARRETLVNMKDDKFRHCYAYLAARCRNLDMTKDHFSSDQYEDADGNLMWQPFDVTHFRGVKSLKQVFDAMVYFMFNMEISISETLGDITVREDYDSVDNGAYISSHRFTTNHEFVTSEVNTVSFAQYFEGPNPLQSSSCAMLATDTIDEDDLHPYNSREFIRRDVSAAVVLTEENSGDEEERVVVMRRIAFMKIHNPKFEAPENALVDMSERITQWPKVMIQTIRDVIDAQSQ</sequence>
<protein>
    <submittedName>
        <fullName evidence="3">Uncharacterized protein</fullName>
    </submittedName>
</protein>
<dbReference type="EMBL" id="ANJA01003366">
    <property type="protein sequence ID" value="ETO63919.1"/>
    <property type="molecule type" value="Genomic_DNA"/>
</dbReference>